<evidence type="ECO:0000313" key="2">
    <source>
        <dbReference type="EMBL" id="KAG0589553.1"/>
    </source>
</evidence>
<dbReference type="AlphaFoldDB" id="A0A8T0J3F7"/>
<name>A0A8T0J3F7_CERPU</name>
<feature type="region of interest" description="Disordered" evidence="1">
    <location>
        <begin position="86"/>
        <end position="123"/>
    </location>
</feature>
<organism evidence="3 4">
    <name type="scientific">Ceratodon purpureus</name>
    <name type="common">Fire moss</name>
    <name type="synonym">Dicranum purpureum</name>
    <dbReference type="NCBI Taxonomy" id="3225"/>
    <lineage>
        <taxon>Eukaryota</taxon>
        <taxon>Viridiplantae</taxon>
        <taxon>Streptophyta</taxon>
        <taxon>Embryophyta</taxon>
        <taxon>Bryophyta</taxon>
        <taxon>Bryophytina</taxon>
        <taxon>Bryopsida</taxon>
        <taxon>Dicranidae</taxon>
        <taxon>Pseudoditrichales</taxon>
        <taxon>Ditrichaceae</taxon>
        <taxon>Ceratodon</taxon>
    </lineage>
</organism>
<keyword evidence="4" id="KW-1185">Reference proteome</keyword>
<protein>
    <submittedName>
        <fullName evidence="3">Uncharacterized protein</fullName>
    </submittedName>
</protein>
<evidence type="ECO:0000313" key="3">
    <source>
        <dbReference type="EMBL" id="KAG0589556.1"/>
    </source>
</evidence>
<dbReference type="Proteomes" id="UP000822688">
    <property type="component" value="Chromosome 1"/>
</dbReference>
<dbReference type="EMBL" id="CM026421">
    <property type="protein sequence ID" value="KAG0589553.1"/>
    <property type="molecule type" value="Genomic_DNA"/>
</dbReference>
<proteinExistence type="predicted"/>
<dbReference type="EMBL" id="CM026421">
    <property type="protein sequence ID" value="KAG0589556.1"/>
    <property type="molecule type" value="Genomic_DNA"/>
</dbReference>
<reference evidence="3" key="1">
    <citation type="submission" date="2020-06" db="EMBL/GenBank/DDBJ databases">
        <title>WGS assembly of Ceratodon purpureus strain R40.</title>
        <authorList>
            <person name="Carey S.B."/>
            <person name="Jenkins J."/>
            <person name="Shu S."/>
            <person name="Lovell J.T."/>
            <person name="Sreedasyam A."/>
            <person name="Maumus F."/>
            <person name="Tiley G.P."/>
            <person name="Fernandez-Pozo N."/>
            <person name="Barry K."/>
            <person name="Chen C."/>
            <person name="Wang M."/>
            <person name="Lipzen A."/>
            <person name="Daum C."/>
            <person name="Saski C.A."/>
            <person name="Payton A.C."/>
            <person name="Mcbreen J.C."/>
            <person name="Conrad R.E."/>
            <person name="Kollar L.M."/>
            <person name="Olsson S."/>
            <person name="Huttunen S."/>
            <person name="Landis J.B."/>
            <person name="Wickett N.J."/>
            <person name="Johnson M.G."/>
            <person name="Rensing S.A."/>
            <person name="Grimwood J."/>
            <person name="Schmutz J."/>
            <person name="Mcdaniel S.F."/>
        </authorList>
    </citation>
    <scope>NUCLEOTIDE SEQUENCE</scope>
    <source>
        <strain evidence="3">R40</strain>
    </source>
</reference>
<evidence type="ECO:0000256" key="1">
    <source>
        <dbReference type="SAM" id="MobiDB-lite"/>
    </source>
</evidence>
<evidence type="ECO:0000313" key="4">
    <source>
        <dbReference type="Proteomes" id="UP000822688"/>
    </source>
</evidence>
<feature type="compositionally biased region" description="Polar residues" evidence="1">
    <location>
        <begin position="86"/>
        <end position="111"/>
    </location>
</feature>
<accession>A0A8T0J3F7</accession>
<comment type="caution">
    <text evidence="3">The sequence shown here is derived from an EMBL/GenBank/DDBJ whole genome shotgun (WGS) entry which is preliminary data.</text>
</comment>
<gene>
    <name evidence="2" type="ORF">KC19_1G028800</name>
    <name evidence="3" type="ORF">KC19_1G029100</name>
</gene>
<sequence>MAQPRIPCTNSLAPRPFYPPPTLQAFYPSPARSSPSHHLAALQAKRIHAQTTTLPGPLFTSCPTETQQQPIRITQSRPHSLPYSLASTQVHPTSTPSQNSVRCSQQSTANRTPPRAVPVPRGTDLRLPQSDAIHRLVFQHRPSPSSLASPIHPSREERTLHFFSSRMSENILDKTLRATHNHAMLRV</sequence>